<sequence>MPRDDASGRPRSARANPATGGVGAAPAIRSAPVRAWFARAFPGGPTPAQALAWPAIDSGENVLLVSPTGTGKTLAAFLALIDQLYREHESGGLAPGLRCVYVSPLRSLGYDIERNLLEPLEAIRHELGLATSPVTIGVRTGDTSGHFRRKLRENPPHLLITTPESLSLLLSQKTWGRIWRPVGHLIVDEVHALVPSKRGADLAVSLERLAAQAERDPGRVGLSATCKPPGPVARFLVGPTRECRVIEAPRPDGKAGPVIEVESLLEPDEGPHRGLTYRRLLRRLREEAAGNRTTVVFANTRAFTERITHDLKGDLGEDAVAAHHSALDADRRRAVEAALKAGELRAVVTSTSLELGVDIGTADLAVLVGLPGSASRCLQRVGRAGHRVGARTRGLMLAATAAELAGAAVTAKAAREGRVEPLRMTSAPLDVLCQQLIGMACVGECSGDEAIDLVRKAGPMEHLTRPDFDACLNFLAGELPSPPGAWEPEPGATPQWTSPRFWKKGGLFGVKNTRIIRWFRSNVGTITSEESVRVLVEDESIGTLEGNYAERLQRGDRFVLDGRALEFDRLDNLVVHARFSGGEPDLPRWTSDRQGLSSELASDLAAFRYRAATLLDEGPSALRAWLVDEYGLEPQAIGVLEALFSAQERLSEVPRPGSVLVEESPLEDGLSYTFHAPLGRSACEAAGRAVSARLGRRFGRDLGLVVADLGWQIRLPIEAQLDAEDIPPLLSPDGFEEDVLAGVDRGNLPARRFRHVAATALMVLRRPEGGRTRVGGLLWVSRRLYPLVKAACPGHPLLKETRREVLDDLLDAPKALEWLRSRPVVRFRVLDGPSPFTAAWIDAAGPEPMRFESPEEALRRFHERLFSGDGT</sequence>
<evidence type="ECO:0000256" key="4">
    <source>
        <dbReference type="ARBA" id="ARBA00022806"/>
    </source>
</evidence>
<dbReference type="InterPro" id="IPR001650">
    <property type="entry name" value="Helicase_C-like"/>
</dbReference>
<dbReference type="InterPro" id="IPR011545">
    <property type="entry name" value="DEAD/DEAH_box_helicase_dom"/>
</dbReference>
<keyword evidence="2" id="KW-0227">DNA damage</keyword>
<dbReference type="PROSITE" id="PS51194">
    <property type="entry name" value="HELICASE_CTER"/>
    <property type="match status" value="1"/>
</dbReference>
<accession>A0A518GWI7</accession>
<keyword evidence="5" id="KW-0067">ATP-binding</keyword>
<dbReference type="SUPFAM" id="SSF52540">
    <property type="entry name" value="P-loop containing nucleoside triphosphate hydrolases"/>
    <property type="match status" value="1"/>
</dbReference>
<keyword evidence="7" id="KW-0234">DNA repair</keyword>
<dbReference type="InterPro" id="IPR014001">
    <property type="entry name" value="Helicase_ATP-bd"/>
</dbReference>
<evidence type="ECO:0000256" key="2">
    <source>
        <dbReference type="ARBA" id="ARBA00022763"/>
    </source>
</evidence>
<feature type="region of interest" description="Disordered" evidence="10">
    <location>
        <begin position="1"/>
        <end position="23"/>
    </location>
</feature>
<dbReference type="PANTHER" id="PTHR47962:SF5">
    <property type="entry name" value="ATP-DEPENDENT HELICASE LHR-RELATED"/>
    <property type="match status" value="1"/>
</dbReference>
<dbReference type="GO" id="GO:0006281">
    <property type="term" value="P:DNA repair"/>
    <property type="evidence" value="ECO:0007669"/>
    <property type="project" value="UniProtKB-KW"/>
</dbReference>
<dbReference type="InterPro" id="IPR045628">
    <property type="entry name" value="Lhr_WH_dom"/>
</dbReference>
<organism evidence="13 14">
    <name type="scientific">Tautonia plasticadhaerens</name>
    <dbReference type="NCBI Taxonomy" id="2527974"/>
    <lineage>
        <taxon>Bacteria</taxon>
        <taxon>Pseudomonadati</taxon>
        <taxon>Planctomycetota</taxon>
        <taxon>Planctomycetia</taxon>
        <taxon>Isosphaerales</taxon>
        <taxon>Isosphaeraceae</taxon>
        <taxon>Tautonia</taxon>
    </lineage>
</organism>
<evidence type="ECO:0000313" key="13">
    <source>
        <dbReference type="EMBL" id="QDV32954.1"/>
    </source>
</evidence>
<dbReference type="PANTHER" id="PTHR47962">
    <property type="entry name" value="ATP-DEPENDENT HELICASE LHR-RELATED-RELATED"/>
    <property type="match status" value="1"/>
</dbReference>
<dbReference type="SMART" id="SM00487">
    <property type="entry name" value="DEXDc"/>
    <property type="match status" value="1"/>
</dbReference>
<evidence type="ECO:0000256" key="1">
    <source>
        <dbReference type="ARBA" id="ARBA00022741"/>
    </source>
</evidence>
<dbReference type="SMART" id="SM00490">
    <property type="entry name" value="HELICc"/>
    <property type="match status" value="1"/>
</dbReference>
<evidence type="ECO:0000256" key="7">
    <source>
        <dbReference type="ARBA" id="ARBA00023204"/>
    </source>
</evidence>
<dbReference type="Pfam" id="PF00270">
    <property type="entry name" value="DEAD"/>
    <property type="match status" value="1"/>
</dbReference>
<evidence type="ECO:0000256" key="10">
    <source>
        <dbReference type="SAM" id="MobiDB-lite"/>
    </source>
</evidence>
<dbReference type="AlphaFoldDB" id="A0A518GWI7"/>
<evidence type="ECO:0000256" key="6">
    <source>
        <dbReference type="ARBA" id="ARBA00023125"/>
    </source>
</evidence>
<proteinExistence type="inferred from homology"/>
<dbReference type="InterPro" id="IPR052511">
    <property type="entry name" value="ATP-dep_Helicase"/>
</dbReference>
<keyword evidence="6" id="KW-0238">DNA-binding</keyword>
<evidence type="ECO:0000256" key="5">
    <source>
        <dbReference type="ARBA" id="ARBA00022840"/>
    </source>
</evidence>
<dbReference type="RefSeq" id="WP_145267389.1">
    <property type="nucleotide sequence ID" value="NZ_CP036426.1"/>
</dbReference>
<dbReference type="Pfam" id="PF00271">
    <property type="entry name" value="Helicase_C"/>
    <property type="match status" value="1"/>
</dbReference>
<dbReference type="GO" id="GO:0005524">
    <property type="term" value="F:ATP binding"/>
    <property type="evidence" value="ECO:0007669"/>
    <property type="project" value="UniProtKB-KW"/>
</dbReference>
<evidence type="ECO:0000259" key="11">
    <source>
        <dbReference type="PROSITE" id="PS51192"/>
    </source>
</evidence>
<keyword evidence="1" id="KW-0547">Nucleotide-binding</keyword>
<keyword evidence="4 13" id="KW-0347">Helicase</keyword>
<evidence type="ECO:0000256" key="8">
    <source>
        <dbReference type="ARBA" id="ARBA00023235"/>
    </source>
</evidence>
<feature type="domain" description="Helicase ATP-binding" evidence="11">
    <location>
        <begin position="53"/>
        <end position="244"/>
    </location>
</feature>
<dbReference type="InterPro" id="IPR013701">
    <property type="entry name" value="Lhr-like_DEAD/DEAH_assoc"/>
</dbReference>
<evidence type="ECO:0000256" key="9">
    <source>
        <dbReference type="ARBA" id="ARBA00093467"/>
    </source>
</evidence>
<dbReference type="Pfam" id="PF08494">
    <property type="entry name" value="DEAD_assoc"/>
    <property type="match status" value="1"/>
</dbReference>
<dbReference type="GO" id="GO:0003678">
    <property type="term" value="F:DNA helicase activity"/>
    <property type="evidence" value="ECO:0007669"/>
    <property type="project" value="UniProtKB-EC"/>
</dbReference>
<keyword evidence="3 13" id="KW-0378">Hydrolase</keyword>
<dbReference type="InterPro" id="IPR027417">
    <property type="entry name" value="P-loop_NTPase"/>
</dbReference>
<dbReference type="Pfam" id="PF19306">
    <property type="entry name" value="WHD_Lhr"/>
    <property type="match status" value="1"/>
</dbReference>
<evidence type="ECO:0000256" key="3">
    <source>
        <dbReference type="ARBA" id="ARBA00022801"/>
    </source>
</evidence>
<dbReference type="PROSITE" id="PS51192">
    <property type="entry name" value="HELICASE_ATP_BIND_1"/>
    <property type="match status" value="1"/>
</dbReference>
<dbReference type="InterPro" id="IPR017170">
    <property type="entry name" value="Lhr-like"/>
</dbReference>
<keyword evidence="8" id="KW-0413">Isomerase</keyword>
<dbReference type="EC" id="3.6.4.12" evidence="13"/>
<dbReference type="KEGG" id="tpla:ElP_07960"/>
<feature type="domain" description="Helicase C-terminal" evidence="12">
    <location>
        <begin position="276"/>
        <end position="437"/>
    </location>
</feature>
<gene>
    <name evidence="13" type="primary">recQ_1</name>
    <name evidence="13" type="ORF">ElP_07960</name>
</gene>
<dbReference type="InterPro" id="IPR003593">
    <property type="entry name" value="AAA+_ATPase"/>
</dbReference>
<protein>
    <submittedName>
        <fullName evidence="13">ATP-dependent DNA helicase RecQ</fullName>
        <ecNumber evidence="13">3.6.4.12</ecNumber>
    </submittedName>
</protein>
<dbReference type="Gene3D" id="3.40.50.300">
    <property type="entry name" value="P-loop containing nucleotide triphosphate hydrolases"/>
    <property type="match status" value="2"/>
</dbReference>
<name>A0A518GWI7_9BACT</name>
<dbReference type="Proteomes" id="UP000317835">
    <property type="component" value="Chromosome"/>
</dbReference>
<dbReference type="SMART" id="SM00382">
    <property type="entry name" value="AAA"/>
    <property type="match status" value="1"/>
</dbReference>
<dbReference type="OrthoDB" id="9774462at2"/>
<evidence type="ECO:0000313" key="14">
    <source>
        <dbReference type="Proteomes" id="UP000317835"/>
    </source>
</evidence>
<keyword evidence="14" id="KW-1185">Reference proteome</keyword>
<dbReference type="GO" id="GO:0016887">
    <property type="term" value="F:ATP hydrolysis activity"/>
    <property type="evidence" value="ECO:0007669"/>
    <property type="project" value="TreeGrafter"/>
</dbReference>
<dbReference type="PIRSF" id="PIRSF037307">
    <property type="entry name" value="Lhr-like_helic_prd"/>
    <property type="match status" value="1"/>
</dbReference>
<reference evidence="13 14" key="1">
    <citation type="submission" date="2019-02" db="EMBL/GenBank/DDBJ databases">
        <title>Deep-cultivation of Planctomycetes and their phenomic and genomic characterization uncovers novel biology.</title>
        <authorList>
            <person name="Wiegand S."/>
            <person name="Jogler M."/>
            <person name="Boedeker C."/>
            <person name="Pinto D."/>
            <person name="Vollmers J."/>
            <person name="Rivas-Marin E."/>
            <person name="Kohn T."/>
            <person name="Peeters S.H."/>
            <person name="Heuer A."/>
            <person name="Rast P."/>
            <person name="Oberbeckmann S."/>
            <person name="Bunk B."/>
            <person name="Jeske O."/>
            <person name="Meyerdierks A."/>
            <person name="Storesund J.E."/>
            <person name="Kallscheuer N."/>
            <person name="Luecker S."/>
            <person name="Lage O.M."/>
            <person name="Pohl T."/>
            <person name="Merkel B.J."/>
            <person name="Hornburger P."/>
            <person name="Mueller R.-W."/>
            <person name="Bruemmer F."/>
            <person name="Labrenz M."/>
            <person name="Spormann A.M."/>
            <person name="Op den Camp H."/>
            <person name="Overmann J."/>
            <person name="Amann R."/>
            <person name="Jetten M.S.M."/>
            <person name="Mascher T."/>
            <person name="Medema M.H."/>
            <person name="Devos D.P."/>
            <person name="Kaster A.-K."/>
            <person name="Ovreas L."/>
            <person name="Rohde M."/>
            <person name="Galperin M.Y."/>
            <person name="Jogler C."/>
        </authorList>
    </citation>
    <scope>NUCLEOTIDE SEQUENCE [LARGE SCALE GENOMIC DNA]</scope>
    <source>
        <strain evidence="13 14">ElP</strain>
    </source>
</reference>
<comment type="similarity">
    <text evidence="9">Belongs to the Lhr helicase family. Lhr-Core subfamily.</text>
</comment>
<dbReference type="GO" id="GO:0003677">
    <property type="term" value="F:DNA binding"/>
    <property type="evidence" value="ECO:0007669"/>
    <property type="project" value="UniProtKB-KW"/>
</dbReference>
<dbReference type="EMBL" id="CP036426">
    <property type="protein sequence ID" value="QDV32954.1"/>
    <property type="molecule type" value="Genomic_DNA"/>
</dbReference>
<evidence type="ECO:0000259" key="12">
    <source>
        <dbReference type="PROSITE" id="PS51194"/>
    </source>
</evidence>